<dbReference type="InterPro" id="IPR037010">
    <property type="entry name" value="VitB12-dep_Met_synth_activ_sf"/>
</dbReference>
<dbReference type="InterPro" id="IPR050554">
    <property type="entry name" value="Met_Synthase/Corrinoid"/>
</dbReference>
<keyword evidence="15 20" id="KW-0862">Zinc</keyword>
<dbReference type="PROSITE" id="PS51337">
    <property type="entry name" value="B12_BINDING_NTER"/>
    <property type="match status" value="1"/>
</dbReference>
<dbReference type="GO" id="GO:0008705">
    <property type="term" value="F:methionine synthase activity"/>
    <property type="evidence" value="ECO:0007669"/>
    <property type="project" value="UniProtKB-UniRule"/>
</dbReference>
<dbReference type="NCBIfam" id="NF007024">
    <property type="entry name" value="PRK09490.1"/>
    <property type="match status" value="1"/>
</dbReference>
<dbReference type="PROSITE" id="PS51332">
    <property type="entry name" value="B12_BINDING"/>
    <property type="match status" value="1"/>
</dbReference>
<dbReference type="PIRSF" id="PIRSF000381">
    <property type="entry name" value="MetH"/>
    <property type="match status" value="1"/>
</dbReference>
<evidence type="ECO:0000256" key="6">
    <source>
        <dbReference type="ARBA" id="ARBA00012032"/>
    </source>
</evidence>
<gene>
    <name evidence="29" type="ORF">Cflav_PD0446</name>
</gene>
<dbReference type="Pfam" id="PF00809">
    <property type="entry name" value="Pterin_bind"/>
    <property type="match status" value="1"/>
</dbReference>
<feature type="domain" description="B12-binding N-terminal" evidence="28">
    <location>
        <begin position="565"/>
        <end position="659"/>
    </location>
</feature>
<dbReference type="InterPro" id="IPR033706">
    <property type="entry name" value="Met_synthase_B12-bd"/>
</dbReference>
<dbReference type="PANTHER" id="PTHR45833:SF1">
    <property type="entry name" value="METHIONINE SYNTHASE"/>
    <property type="match status" value="1"/>
</dbReference>
<evidence type="ECO:0000256" key="21">
    <source>
        <dbReference type="PIRSR" id="PIRSR000381-2"/>
    </source>
</evidence>
<comment type="pathway">
    <text evidence="4">Amino-acid biosynthesis; L-methionine biosynthesis via de novo pathway; L-methionine from L-homocysteine (MetH route): step 1/1.</text>
</comment>
<accession>B9XS35</accession>
<dbReference type="InterPro" id="IPR036724">
    <property type="entry name" value="Cobalamin-bd_sf"/>
</dbReference>
<keyword evidence="14" id="KW-0677">Repeat</keyword>
<comment type="function">
    <text evidence="18">Catalyzes the transfer of a methyl group from methyl-cobalamin to homocysteine, yielding enzyme-bound cob(I)alamin and methionine. Subsequently, remethylates the cofactor using methyltetrahydrofolate.</text>
</comment>
<feature type="binding site" evidence="21">
    <location>
        <position position="726"/>
    </location>
    <ligand>
        <name>methylcob(III)alamin</name>
        <dbReference type="ChEBI" id="CHEBI:28115"/>
    </ligand>
</feature>
<dbReference type="SUPFAM" id="SSF52242">
    <property type="entry name" value="Cobalamin (vitamin B12)-binding domain"/>
    <property type="match status" value="1"/>
</dbReference>
<dbReference type="Proteomes" id="UP000003688">
    <property type="component" value="Unassembled WGS sequence"/>
</dbReference>
<feature type="domain" description="Pterin-binding" evidence="25">
    <location>
        <begin position="274"/>
        <end position="535"/>
    </location>
</feature>
<comment type="cofactor">
    <cofactor evidence="3 20">
        <name>methylcob(III)alamin</name>
        <dbReference type="ChEBI" id="CHEBI:28115"/>
    </cofactor>
</comment>
<keyword evidence="30" id="KW-1185">Reference proteome</keyword>
<feature type="binding site" evidence="21">
    <location>
        <begin position="674"/>
        <end position="678"/>
    </location>
    <ligand>
        <name>methylcob(III)alamin</name>
        <dbReference type="ChEBI" id="CHEBI:28115"/>
    </ligand>
</feature>
<dbReference type="PROSITE" id="PS50974">
    <property type="entry name" value="ADOMET_ACTIVATION"/>
    <property type="match status" value="1"/>
</dbReference>
<dbReference type="STRING" id="320771.Cflav_PD0446"/>
<dbReference type="SUPFAM" id="SSF56507">
    <property type="entry name" value="Methionine synthase activation domain-like"/>
    <property type="match status" value="1"/>
</dbReference>
<feature type="binding site" evidence="20 22">
    <location>
        <position position="228"/>
    </location>
    <ligand>
        <name>Zn(2+)</name>
        <dbReference type="ChEBI" id="CHEBI:29105"/>
    </ligand>
</feature>
<evidence type="ECO:0000256" key="17">
    <source>
        <dbReference type="ARBA" id="ARBA00023285"/>
    </source>
</evidence>
<feature type="domain" description="AdoMet activation" evidence="26">
    <location>
        <begin position="815"/>
        <end position="1142"/>
    </location>
</feature>
<dbReference type="InterPro" id="IPR011822">
    <property type="entry name" value="MetH"/>
</dbReference>
<evidence type="ECO:0000256" key="5">
    <source>
        <dbReference type="ARBA" id="ARBA00010398"/>
    </source>
</evidence>
<reference evidence="29 30" key="1">
    <citation type="journal article" date="2011" name="J. Bacteriol.">
        <title>Genome sequence of 'Pedosphaera parvula' Ellin514, an aerobic Verrucomicrobial isolate from pasture soil.</title>
        <authorList>
            <person name="Kant R."/>
            <person name="van Passel M.W."/>
            <person name="Sangwan P."/>
            <person name="Palva A."/>
            <person name="Lucas S."/>
            <person name="Copeland A."/>
            <person name="Lapidus A."/>
            <person name="Glavina Del Rio T."/>
            <person name="Dalin E."/>
            <person name="Tice H."/>
            <person name="Bruce D."/>
            <person name="Goodwin L."/>
            <person name="Pitluck S."/>
            <person name="Chertkov O."/>
            <person name="Larimer F.W."/>
            <person name="Land M.L."/>
            <person name="Hauser L."/>
            <person name="Brettin T.S."/>
            <person name="Detter J.C."/>
            <person name="Han S."/>
            <person name="de Vos W.M."/>
            <person name="Janssen P.H."/>
            <person name="Smidt H."/>
        </authorList>
    </citation>
    <scope>NUCLEOTIDE SEQUENCE [LARGE SCALE GENOMIC DNA]</scope>
    <source>
        <strain evidence="29 30">Ellin514</strain>
    </source>
</reference>
<evidence type="ECO:0000256" key="20">
    <source>
        <dbReference type="PIRSR" id="PIRSR000381-1"/>
    </source>
</evidence>
<dbReference type="SUPFAM" id="SSF51717">
    <property type="entry name" value="Dihydropteroate synthetase-like"/>
    <property type="match status" value="1"/>
</dbReference>
<name>B9XS35_PEDPL</name>
<dbReference type="GO" id="GO:0008270">
    <property type="term" value="F:zinc ion binding"/>
    <property type="evidence" value="ECO:0007669"/>
    <property type="project" value="InterPro"/>
</dbReference>
<evidence type="ECO:0000256" key="2">
    <source>
        <dbReference type="ARBA" id="ARBA00001947"/>
    </source>
</evidence>
<sequence>SQAISLADYKMEDLAYELSKAGAACARRAAEEVMAAQPGRVCFVAGAMGPTTRTSSISTDVNNPAARGTTYDELVQAYYDQAKGLIDGGADILLVETIFDTLNSKAAFFAIERLYDDLGYRLPIMASVTFIQAGSNRGVTGQTVEAFWNSISHVPLVSVGMNCALGPKEMRALIEELSNIAPIYMSAYPNAGLPNPLLPTGFPETPESLAPQLKEWASNGWLNVVGGCCGTTPPHIKMIAEAVRGLKPRVVPTVEPYLRLSGLEALTVRPETNFVNVGERTNVTGSPKFSKLILEGKYEEALSVAKQQVVNGAQVIDVNMDEGMLDGAKAMTHFLNLIASEPDIARVPIMVDSSKWSVIEAGLKCIQGKGVVNSISLKEGEEKFKEHAKLVRRYGAAVVVMAFDEKGQADNFARKIEVCKRSYDILTKEVGFPPQDIIFDPNILTVATGMDEHNNYAVDFIEATRWIKQNLPHAKVSGGISNISFSFRGNNTVREAMHSAFLYHAIKAGLDMGIVNAGMLEVYEEIPKDLLELVEDVLLNRKPDATERLIKFAESVKQKGKTEVVADEWRKGTVEERLSHALVKGIVDFIDQDTEEARQKYGKPLLIIEGPLMSGMNVVGDLFGSGKMFLPQVVKSARVMKKAVAYLLPYMEEEKKKTGITRANGKILMATVKGDVHDIGKNIVGVVLGCNSYEVIDLGVMVSSEKILAAAKEHNVDVIGLSGLITPSLDEMAHVAKEMKRQGFTLPLLIGGATTSRAHTSVKIAPGYNEAVVHVLDASRAVGVVGQLLNPELKTAFVQKNREEQERLRQQHAAQKDAKPLLKIEEARKRKTPIDWKESDIAKPSFTGPKVLENAPLDELIPFIDWSPFFHTWELRGRYPAILDEPKAKELFDDAQALLKRIVDEKLFTARAVYGFFPANSVGDDIELYTDDSRTKVLTTFHTLRQQMDKPADQFNHALADYVAPKASGLKDYLGAFAVTSGHGVDELAKHFEKDHDDYNSIMAKALADRLAEAFAEYLHKKAREEWGFGKTENLSNEDLIREKYRGIRPAAGYPASPDHTEKQILWKLLDAERKAGIKLTESCAMWPASSVSGLYFAHPESKYFGVGKIGRDQVLDYHLRKQMDLGSVERWLGPYLDYDPDNVKPEANGAPSTNNIAIVCGCGVPHPVN</sequence>
<dbReference type="CDD" id="cd00740">
    <property type="entry name" value="MeTr"/>
    <property type="match status" value="1"/>
</dbReference>
<keyword evidence="9" id="KW-0028">Amino-acid biosynthesis</keyword>
<dbReference type="FunFam" id="1.10.1240.10:FF:000001">
    <property type="entry name" value="Methionine synthase"/>
    <property type="match status" value="1"/>
</dbReference>
<dbReference type="Pfam" id="PF02607">
    <property type="entry name" value="B12-binding_2"/>
    <property type="match status" value="1"/>
</dbReference>
<feature type="binding site" evidence="21">
    <location>
        <position position="722"/>
    </location>
    <ligand>
        <name>methylcob(III)alamin</name>
        <dbReference type="ChEBI" id="CHEBI:28115"/>
    </ligand>
</feature>
<keyword evidence="16" id="KW-0486">Methionine biosynthesis</keyword>
<evidence type="ECO:0000259" key="25">
    <source>
        <dbReference type="PROSITE" id="PS50972"/>
    </source>
</evidence>
<dbReference type="GO" id="GO:0031419">
    <property type="term" value="F:cobalamin binding"/>
    <property type="evidence" value="ECO:0007669"/>
    <property type="project" value="UniProtKB-KW"/>
</dbReference>
<feature type="binding site" evidence="21">
    <location>
        <position position="865"/>
    </location>
    <ligand>
        <name>S-adenosyl-L-methionine</name>
        <dbReference type="ChEBI" id="CHEBI:59789"/>
    </ligand>
</feature>
<evidence type="ECO:0000256" key="16">
    <source>
        <dbReference type="ARBA" id="ARBA00023167"/>
    </source>
</evidence>
<evidence type="ECO:0000256" key="11">
    <source>
        <dbReference type="ARBA" id="ARBA00022679"/>
    </source>
</evidence>
<evidence type="ECO:0000259" key="28">
    <source>
        <dbReference type="PROSITE" id="PS51337"/>
    </source>
</evidence>
<evidence type="ECO:0000256" key="3">
    <source>
        <dbReference type="ARBA" id="ARBA00001956"/>
    </source>
</evidence>
<evidence type="ECO:0000256" key="14">
    <source>
        <dbReference type="ARBA" id="ARBA00022737"/>
    </source>
</evidence>
<feature type="binding site" evidence="21">
    <location>
        <position position="609"/>
    </location>
    <ligand>
        <name>methylcob(III)alamin</name>
        <dbReference type="ChEBI" id="CHEBI:28115"/>
    </ligand>
</feature>
<evidence type="ECO:0000256" key="1">
    <source>
        <dbReference type="ARBA" id="ARBA00001700"/>
    </source>
</evidence>
<dbReference type="GO" id="GO:0032259">
    <property type="term" value="P:methylation"/>
    <property type="evidence" value="ECO:0007669"/>
    <property type="project" value="UniProtKB-KW"/>
</dbReference>
<keyword evidence="17" id="KW-0170">Cobalt</keyword>
<keyword evidence="10 20" id="KW-0846">Cobalamin</keyword>
<feature type="binding site" evidence="20 22">
    <location>
        <position position="229"/>
    </location>
    <ligand>
        <name>Zn(2+)</name>
        <dbReference type="ChEBI" id="CHEBI:29105"/>
    </ligand>
</feature>
<organism evidence="29 30">
    <name type="scientific">Pedosphaera parvula (strain Ellin514)</name>
    <dbReference type="NCBI Taxonomy" id="320771"/>
    <lineage>
        <taxon>Bacteria</taxon>
        <taxon>Pseudomonadati</taxon>
        <taxon>Verrucomicrobiota</taxon>
        <taxon>Pedosphaerae</taxon>
        <taxon>Pedosphaerales</taxon>
        <taxon>Pedosphaeraceae</taxon>
        <taxon>Pedosphaera</taxon>
    </lineage>
</organism>
<evidence type="ECO:0000256" key="12">
    <source>
        <dbReference type="ARBA" id="ARBA00022691"/>
    </source>
</evidence>
<feature type="domain" description="Hcy-binding" evidence="24">
    <location>
        <begin position="1"/>
        <end position="243"/>
    </location>
</feature>
<dbReference type="Pfam" id="PF02965">
    <property type="entry name" value="Met_synt_B12"/>
    <property type="match status" value="1"/>
</dbReference>
<dbReference type="FunFam" id="3.20.20.330:FF:000001">
    <property type="entry name" value="Methionine synthase"/>
    <property type="match status" value="1"/>
</dbReference>
<evidence type="ECO:0000256" key="8">
    <source>
        <dbReference type="ARBA" id="ARBA00022603"/>
    </source>
</evidence>
<evidence type="ECO:0000256" key="19">
    <source>
        <dbReference type="NCBIfam" id="TIGR02082"/>
    </source>
</evidence>
<dbReference type="RefSeq" id="WP_007418618.1">
    <property type="nucleotide sequence ID" value="NZ_ABOX02000073.1"/>
</dbReference>
<evidence type="ECO:0000256" key="23">
    <source>
        <dbReference type="PROSITE-ProRule" id="PRU00346"/>
    </source>
</evidence>
<dbReference type="NCBIfam" id="TIGR02082">
    <property type="entry name" value="metH"/>
    <property type="match status" value="1"/>
</dbReference>
<feature type="binding site" description="axial binding residue" evidence="20">
    <location>
        <position position="677"/>
    </location>
    <ligand>
        <name>methylcob(III)alamin</name>
        <dbReference type="ChEBI" id="CHEBI:28115"/>
    </ligand>
    <ligandPart>
        <name>Co</name>
        <dbReference type="ChEBI" id="CHEBI:27638"/>
    </ligandPart>
</feature>
<dbReference type="InterPro" id="IPR000489">
    <property type="entry name" value="Pterin-binding_dom"/>
</dbReference>
<evidence type="ECO:0000313" key="30">
    <source>
        <dbReference type="Proteomes" id="UP000003688"/>
    </source>
</evidence>
<dbReference type="InterPro" id="IPR003726">
    <property type="entry name" value="HCY_dom"/>
</dbReference>
<dbReference type="InterPro" id="IPR011005">
    <property type="entry name" value="Dihydropteroate_synth-like_sf"/>
</dbReference>
<dbReference type="Gene3D" id="1.10.288.10">
    <property type="entry name" value="Cobalamin-dependent Methionine Synthase, domain 2"/>
    <property type="match status" value="1"/>
</dbReference>
<dbReference type="InterPro" id="IPR006158">
    <property type="entry name" value="Cobalamin-bd"/>
</dbReference>
<evidence type="ECO:0000259" key="24">
    <source>
        <dbReference type="PROSITE" id="PS50970"/>
    </source>
</evidence>
<dbReference type="EMBL" id="ABOX02000073">
    <property type="protein sequence ID" value="EEF57331.1"/>
    <property type="molecule type" value="Genomic_DNA"/>
</dbReference>
<dbReference type="EC" id="2.1.1.13" evidence="6 19"/>
<dbReference type="FunFam" id="3.40.50.280:FF:000001">
    <property type="entry name" value="Methionine synthase"/>
    <property type="match status" value="1"/>
</dbReference>
<dbReference type="InterPro" id="IPR003759">
    <property type="entry name" value="Cbl-bd_cap"/>
</dbReference>
<evidence type="ECO:0000259" key="26">
    <source>
        <dbReference type="PROSITE" id="PS50974"/>
    </source>
</evidence>
<dbReference type="InterPro" id="IPR004223">
    <property type="entry name" value="VitB12-dep_Met_synth_activ_dom"/>
</dbReference>
<dbReference type="SUPFAM" id="SSF82282">
    <property type="entry name" value="Homocysteine S-methyltransferase"/>
    <property type="match status" value="1"/>
</dbReference>
<dbReference type="SUPFAM" id="SSF47644">
    <property type="entry name" value="Methionine synthase domain"/>
    <property type="match status" value="1"/>
</dbReference>
<dbReference type="FunFam" id="3.20.20.20:FF:000002">
    <property type="entry name" value="Methionine synthase"/>
    <property type="match status" value="1"/>
</dbReference>
<keyword evidence="11 23" id="KW-0808">Transferase</keyword>
<dbReference type="CDD" id="cd02069">
    <property type="entry name" value="methionine_synthase_B12_BD"/>
    <property type="match status" value="1"/>
</dbReference>
<dbReference type="Gene3D" id="3.40.50.280">
    <property type="entry name" value="Cobalamin-binding domain"/>
    <property type="match status" value="1"/>
</dbReference>
<feature type="binding site" evidence="21">
    <location>
        <begin position="1104"/>
        <end position="1105"/>
    </location>
    <ligand>
        <name>S-adenosyl-L-methionine</name>
        <dbReference type="ChEBI" id="CHEBI:59789"/>
    </ligand>
</feature>
<evidence type="ECO:0000256" key="4">
    <source>
        <dbReference type="ARBA" id="ARBA00005178"/>
    </source>
</evidence>
<dbReference type="PROSITE" id="PS50972">
    <property type="entry name" value="PTERIN_BINDING"/>
    <property type="match status" value="1"/>
</dbReference>
<evidence type="ECO:0000256" key="22">
    <source>
        <dbReference type="PROSITE-ProRule" id="PRU00333"/>
    </source>
</evidence>
<evidence type="ECO:0000256" key="7">
    <source>
        <dbReference type="ARBA" id="ARBA00013998"/>
    </source>
</evidence>
<feature type="binding site" evidence="20 22">
    <location>
        <position position="163"/>
    </location>
    <ligand>
        <name>Zn(2+)</name>
        <dbReference type="ChEBI" id="CHEBI:29105"/>
    </ligand>
</feature>
<dbReference type="GO" id="GO:0046653">
    <property type="term" value="P:tetrahydrofolate metabolic process"/>
    <property type="evidence" value="ECO:0007669"/>
    <property type="project" value="TreeGrafter"/>
</dbReference>
<comment type="caution">
    <text evidence="29">The sequence shown here is derived from an EMBL/GenBank/DDBJ whole genome shotgun (WGS) entry which is preliminary data.</text>
</comment>
<feature type="binding site" evidence="21">
    <location>
        <position position="1049"/>
    </location>
    <ligand>
        <name>S-adenosyl-L-methionine</name>
        <dbReference type="ChEBI" id="CHEBI:59789"/>
    </ligand>
</feature>
<keyword evidence="8 23" id="KW-0489">Methyltransferase</keyword>
<dbReference type="InterPro" id="IPR036594">
    <property type="entry name" value="Meth_synthase_dom"/>
</dbReference>
<evidence type="ECO:0000259" key="27">
    <source>
        <dbReference type="PROSITE" id="PS51332"/>
    </source>
</evidence>
<evidence type="ECO:0000256" key="15">
    <source>
        <dbReference type="ARBA" id="ARBA00022833"/>
    </source>
</evidence>
<feature type="non-terminal residue" evidence="29">
    <location>
        <position position="1"/>
    </location>
</feature>
<dbReference type="Gene3D" id="1.10.1240.10">
    <property type="entry name" value="Methionine synthase domain"/>
    <property type="match status" value="1"/>
</dbReference>
<comment type="catalytic activity">
    <reaction evidence="1">
        <text>(6S)-5-methyl-5,6,7,8-tetrahydrofolate + L-homocysteine = (6S)-5,6,7,8-tetrahydrofolate + L-methionine</text>
        <dbReference type="Rhea" id="RHEA:11172"/>
        <dbReference type="ChEBI" id="CHEBI:18608"/>
        <dbReference type="ChEBI" id="CHEBI:57453"/>
        <dbReference type="ChEBI" id="CHEBI:57844"/>
        <dbReference type="ChEBI" id="CHEBI:58199"/>
        <dbReference type="EC" id="2.1.1.13"/>
    </reaction>
</comment>
<comment type="similarity">
    <text evidence="5">Belongs to the vitamin-B12 dependent methionine synthase family.</text>
</comment>
<dbReference type="InterPro" id="IPR036589">
    <property type="entry name" value="HCY_dom_sf"/>
</dbReference>
<dbReference type="SMART" id="SM01018">
    <property type="entry name" value="B12-binding_2"/>
    <property type="match status" value="1"/>
</dbReference>
<dbReference type="Gene3D" id="3.20.20.330">
    <property type="entry name" value="Homocysteine-binding-like domain"/>
    <property type="match status" value="1"/>
</dbReference>
<dbReference type="Gene3D" id="3.10.196.10">
    <property type="entry name" value="Vitamin B12-dependent methionine synthase, activation domain"/>
    <property type="match status" value="1"/>
</dbReference>
<dbReference type="PANTHER" id="PTHR45833">
    <property type="entry name" value="METHIONINE SYNTHASE"/>
    <property type="match status" value="1"/>
</dbReference>
<evidence type="ECO:0000256" key="9">
    <source>
        <dbReference type="ARBA" id="ARBA00022605"/>
    </source>
</evidence>
<comment type="cofactor">
    <cofactor evidence="2 22">
        <name>Zn(2+)</name>
        <dbReference type="ChEBI" id="CHEBI:29105"/>
    </cofactor>
</comment>
<feature type="domain" description="B12-binding" evidence="27">
    <location>
        <begin position="664"/>
        <end position="799"/>
    </location>
</feature>
<dbReference type="UniPathway" id="UPA00051">
    <property type="reaction ID" value="UER00081"/>
</dbReference>
<dbReference type="Pfam" id="PF02310">
    <property type="entry name" value="B12-binding"/>
    <property type="match status" value="1"/>
</dbReference>
<dbReference type="GO" id="GO:0050667">
    <property type="term" value="P:homocysteine metabolic process"/>
    <property type="evidence" value="ECO:0007669"/>
    <property type="project" value="TreeGrafter"/>
</dbReference>
<evidence type="ECO:0000256" key="10">
    <source>
        <dbReference type="ARBA" id="ARBA00022628"/>
    </source>
</evidence>
<evidence type="ECO:0000313" key="29">
    <source>
        <dbReference type="EMBL" id="EEF57331.1"/>
    </source>
</evidence>
<dbReference type="AlphaFoldDB" id="B9XS35"/>
<evidence type="ECO:0000256" key="18">
    <source>
        <dbReference type="ARBA" id="ARBA00025552"/>
    </source>
</evidence>
<dbReference type="PROSITE" id="PS50970">
    <property type="entry name" value="HCY"/>
    <property type="match status" value="1"/>
</dbReference>
<feature type="binding site" evidence="21">
    <location>
        <position position="778"/>
    </location>
    <ligand>
        <name>methylcob(III)alamin</name>
        <dbReference type="ChEBI" id="CHEBI:28115"/>
    </ligand>
</feature>
<keyword evidence="12 21" id="KW-0949">S-adenosyl-L-methionine</keyword>
<dbReference type="Gene3D" id="3.20.20.20">
    <property type="entry name" value="Dihydropteroate synthase-like"/>
    <property type="match status" value="1"/>
</dbReference>
<proteinExistence type="inferred from homology"/>
<dbReference type="GO" id="GO:0005829">
    <property type="term" value="C:cytosol"/>
    <property type="evidence" value="ECO:0007669"/>
    <property type="project" value="TreeGrafter"/>
</dbReference>
<protein>
    <recommendedName>
        <fullName evidence="7 19">Methionine synthase</fullName>
        <ecNumber evidence="6 19">2.1.1.13</ecNumber>
    </recommendedName>
</protein>
<keyword evidence="13 20" id="KW-0479">Metal-binding</keyword>
<dbReference type="OrthoDB" id="9803687at2"/>
<evidence type="ECO:0000256" key="13">
    <source>
        <dbReference type="ARBA" id="ARBA00022723"/>
    </source>
</evidence>
<dbReference type="Pfam" id="PF02574">
    <property type="entry name" value="S-methyl_trans"/>
    <property type="match status" value="1"/>
</dbReference>